<organism evidence="5">
    <name type="scientific">Florenciella parvula</name>
    <dbReference type="NCBI Taxonomy" id="236787"/>
    <lineage>
        <taxon>Eukaryota</taxon>
        <taxon>Sar</taxon>
        <taxon>Stramenopiles</taxon>
        <taxon>Ochrophyta</taxon>
        <taxon>Dictyochophyceae</taxon>
        <taxon>Florenciellales</taxon>
        <taxon>Florenciella</taxon>
    </lineage>
</organism>
<dbReference type="GO" id="GO:0006886">
    <property type="term" value="P:intracellular protein transport"/>
    <property type="evidence" value="ECO:0007669"/>
    <property type="project" value="TreeGrafter"/>
</dbReference>
<feature type="transmembrane region" description="Helical" evidence="2">
    <location>
        <begin position="165"/>
        <end position="187"/>
    </location>
</feature>
<dbReference type="GO" id="GO:0000149">
    <property type="term" value="F:SNARE binding"/>
    <property type="evidence" value="ECO:0007669"/>
    <property type="project" value="TreeGrafter"/>
</dbReference>
<evidence type="ECO:0000313" key="5">
    <source>
        <dbReference type="EMBL" id="CAD9395935.1"/>
    </source>
</evidence>
<evidence type="ECO:0000256" key="2">
    <source>
        <dbReference type="SAM" id="Phobius"/>
    </source>
</evidence>
<dbReference type="Gene3D" id="1.20.5.110">
    <property type="match status" value="1"/>
</dbReference>
<reference evidence="5" key="1">
    <citation type="submission" date="2021-01" db="EMBL/GenBank/DDBJ databases">
        <authorList>
            <person name="Corre E."/>
            <person name="Pelletier E."/>
            <person name="Niang G."/>
            <person name="Scheremetjew M."/>
            <person name="Finn R."/>
            <person name="Kale V."/>
            <person name="Holt S."/>
            <person name="Cochrane G."/>
            <person name="Meng A."/>
            <person name="Brown T."/>
            <person name="Cohen L."/>
        </authorList>
    </citation>
    <scope>NUCLEOTIDE SEQUENCE</scope>
    <source>
        <strain evidence="5">RCC1693</strain>
    </source>
</reference>
<feature type="compositionally biased region" description="Basic residues" evidence="1">
    <location>
        <begin position="29"/>
        <end position="40"/>
    </location>
</feature>
<dbReference type="EMBL" id="HBGT01007165">
    <property type="protein sequence ID" value="CAD9395935.1"/>
    <property type="molecule type" value="Transcribed_RNA"/>
</dbReference>
<dbReference type="EMBL" id="HBGT01007164">
    <property type="protein sequence ID" value="CAD9395931.1"/>
    <property type="molecule type" value="Transcribed_RNA"/>
</dbReference>
<dbReference type="GO" id="GO:0006906">
    <property type="term" value="P:vesicle fusion"/>
    <property type="evidence" value="ECO:0007669"/>
    <property type="project" value="TreeGrafter"/>
</dbReference>
<name>A0A6T7CBL3_9STRA</name>
<accession>A0A6T7CBL3</accession>
<keyword evidence="2" id="KW-1133">Transmembrane helix</keyword>
<dbReference type="PROSITE" id="PS50192">
    <property type="entry name" value="T_SNARE"/>
    <property type="match status" value="1"/>
</dbReference>
<dbReference type="GO" id="GO:0012505">
    <property type="term" value="C:endomembrane system"/>
    <property type="evidence" value="ECO:0007669"/>
    <property type="project" value="TreeGrafter"/>
</dbReference>
<proteinExistence type="predicted"/>
<sequence length="194" mass="21167">MSSAFDFAAATPSTTSVELGAAKSSWGSGKKKKPAAKSKSKSNPFDVGDFGDSTDLEASLLDHESENVSSQERALLSRISNVRYITEEELMDEEMQARDNAMGRLNQDVHKIHEVFSDLREIVGEQQEAVDQVEEDVDAAHSRAESGVKQLHGAIKKQRAGSRCFIIALATLAVVACVVAVSFAFIIPRISRRR</sequence>
<dbReference type="GO" id="GO:0031201">
    <property type="term" value="C:SNARE complex"/>
    <property type="evidence" value="ECO:0007669"/>
    <property type="project" value="TreeGrafter"/>
</dbReference>
<dbReference type="GO" id="GO:0005484">
    <property type="term" value="F:SNAP receptor activity"/>
    <property type="evidence" value="ECO:0007669"/>
    <property type="project" value="TreeGrafter"/>
</dbReference>
<keyword evidence="2" id="KW-0472">Membrane</keyword>
<evidence type="ECO:0000259" key="3">
    <source>
        <dbReference type="PROSITE" id="PS50192"/>
    </source>
</evidence>
<feature type="domain" description="T-SNARE coiled-coil homology" evidence="3">
    <location>
        <begin position="92"/>
        <end position="154"/>
    </location>
</feature>
<gene>
    <name evidence="4" type="ORF">FPAR1323_LOCUS3886</name>
    <name evidence="5" type="ORF">FPAR1323_LOCUS3887</name>
</gene>
<evidence type="ECO:0000256" key="1">
    <source>
        <dbReference type="SAM" id="MobiDB-lite"/>
    </source>
</evidence>
<dbReference type="SMART" id="SM00397">
    <property type="entry name" value="t_SNARE"/>
    <property type="match status" value="1"/>
</dbReference>
<dbReference type="Pfam" id="PF05739">
    <property type="entry name" value="SNARE"/>
    <property type="match status" value="1"/>
</dbReference>
<dbReference type="AlphaFoldDB" id="A0A6T7CBL3"/>
<dbReference type="InterPro" id="IPR045242">
    <property type="entry name" value="Syntaxin"/>
</dbReference>
<protein>
    <recommendedName>
        <fullName evidence="3">t-SNARE coiled-coil homology domain-containing protein</fullName>
    </recommendedName>
</protein>
<evidence type="ECO:0000313" key="4">
    <source>
        <dbReference type="EMBL" id="CAD9395931.1"/>
    </source>
</evidence>
<dbReference type="SUPFAM" id="SSF58038">
    <property type="entry name" value="SNARE fusion complex"/>
    <property type="match status" value="1"/>
</dbReference>
<dbReference type="PANTHER" id="PTHR19957:SF38">
    <property type="entry name" value="LD27581P"/>
    <property type="match status" value="1"/>
</dbReference>
<feature type="region of interest" description="Disordered" evidence="1">
    <location>
        <begin position="1"/>
        <end position="50"/>
    </location>
</feature>
<dbReference type="InterPro" id="IPR000727">
    <property type="entry name" value="T_SNARE_dom"/>
</dbReference>
<dbReference type="GO" id="GO:0048278">
    <property type="term" value="P:vesicle docking"/>
    <property type="evidence" value="ECO:0007669"/>
    <property type="project" value="TreeGrafter"/>
</dbReference>
<dbReference type="PANTHER" id="PTHR19957">
    <property type="entry name" value="SYNTAXIN"/>
    <property type="match status" value="1"/>
</dbReference>
<keyword evidence="2" id="KW-0812">Transmembrane</keyword>